<dbReference type="eggNOG" id="ENOG502QQ3A">
    <property type="taxonomic scope" value="Eukaryota"/>
</dbReference>
<dbReference type="Pfam" id="PF15676">
    <property type="entry name" value="S6OS1"/>
    <property type="match status" value="1"/>
</dbReference>
<dbReference type="GO" id="GO:0010705">
    <property type="term" value="P:meiotic DNA double-strand break processing involved in reciprocal meiotic recombination"/>
    <property type="evidence" value="ECO:0007669"/>
    <property type="project" value="Ensembl"/>
</dbReference>
<dbReference type="GO" id="GO:0007130">
    <property type="term" value="P:synaptonemal complex assembly"/>
    <property type="evidence" value="ECO:0007669"/>
    <property type="project" value="Ensembl"/>
</dbReference>
<name>K7GAG2_PELSI</name>
<keyword evidence="3" id="KW-1185">Reference proteome</keyword>
<dbReference type="GO" id="GO:0007283">
    <property type="term" value="P:spermatogenesis"/>
    <property type="evidence" value="ECO:0007669"/>
    <property type="project" value="Ensembl"/>
</dbReference>
<organism evidence="2 3">
    <name type="scientific">Pelodiscus sinensis</name>
    <name type="common">Chinese softshell turtle</name>
    <name type="synonym">Trionyx sinensis</name>
    <dbReference type="NCBI Taxonomy" id="13735"/>
    <lineage>
        <taxon>Eukaryota</taxon>
        <taxon>Metazoa</taxon>
        <taxon>Chordata</taxon>
        <taxon>Craniata</taxon>
        <taxon>Vertebrata</taxon>
        <taxon>Euteleostomi</taxon>
        <taxon>Archelosauria</taxon>
        <taxon>Testudinata</taxon>
        <taxon>Testudines</taxon>
        <taxon>Cryptodira</taxon>
        <taxon>Trionychia</taxon>
        <taxon>Trionychidae</taxon>
        <taxon>Pelodiscus</taxon>
    </lineage>
</organism>
<dbReference type="OMA" id="TKWTLNI"/>
<proteinExistence type="predicted"/>
<dbReference type="GeneTree" id="ENSGT00390000010439"/>
<dbReference type="AlphaFoldDB" id="K7GAG2"/>
<dbReference type="GO" id="GO:0048477">
    <property type="term" value="P:oogenesis"/>
    <property type="evidence" value="ECO:0007669"/>
    <property type="project" value="Ensembl"/>
</dbReference>
<feature type="compositionally biased region" description="Low complexity" evidence="1">
    <location>
        <begin position="571"/>
        <end position="583"/>
    </location>
</feature>
<dbReference type="Proteomes" id="UP000007267">
    <property type="component" value="Unassembled WGS sequence"/>
</dbReference>
<dbReference type="HOGENOM" id="CLU_466138_0_0_1"/>
<protein>
    <submittedName>
        <fullName evidence="2">Chromosome 14 open reading frame 39</fullName>
    </submittedName>
</protein>
<reference evidence="3" key="2">
    <citation type="journal article" date="2013" name="Nat. Genet.">
        <title>The draft genomes of soft-shell turtle and green sea turtle yield insights into the development and evolution of the turtle-specific body plan.</title>
        <authorList>
            <person name="Wang Z."/>
            <person name="Pascual-Anaya J."/>
            <person name="Zadissa A."/>
            <person name="Li W."/>
            <person name="Niimura Y."/>
            <person name="Huang Z."/>
            <person name="Li C."/>
            <person name="White S."/>
            <person name="Xiong Z."/>
            <person name="Fang D."/>
            <person name="Wang B."/>
            <person name="Ming Y."/>
            <person name="Chen Y."/>
            <person name="Zheng Y."/>
            <person name="Kuraku S."/>
            <person name="Pignatelli M."/>
            <person name="Herrero J."/>
            <person name="Beal K."/>
            <person name="Nozawa M."/>
            <person name="Li Q."/>
            <person name="Wang J."/>
            <person name="Zhang H."/>
            <person name="Yu L."/>
            <person name="Shigenobu S."/>
            <person name="Wang J."/>
            <person name="Liu J."/>
            <person name="Flicek P."/>
            <person name="Searle S."/>
            <person name="Wang J."/>
            <person name="Kuratani S."/>
            <person name="Yin Y."/>
            <person name="Aken B."/>
            <person name="Zhang G."/>
            <person name="Irie N."/>
        </authorList>
    </citation>
    <scope>NUCLEOTIDE SEQUENCE [LARGE SCALE GENOMIC DNA]</scope>
    <source>
        <strain evidence="3">Daiwa-1</strain>
    </source>
</reference>
<dbReference type="Ensembl" id="ENSPSIT00000017351.1">
    <property type="protein sequence ID" value="ENSPSIP00000017273.1"/>
    <property type="gene ID" value="ENSPSIG00000015310.1"/>
</dbReference>
<evidence type="ECO:0000313" key="2">
    <source>
        <dbReference type="Ensembl" id="ENSPSIP00000017273.1"/>
    </source>
</evidence>
<feature type="region of interest" description="Disordered" evidence="1">
    <location>
        <begin position="562"/>
        <end position="592"/>
    </location>
</feature>
<dbReference type="PANTHER" id="PTHR35449:SF1">
    <property type="entry name" value="PROTEIN SIX6OS1"/>
    <property type="match status" value="1"/>
</dbReference>
<dbReference type="PANTHER" id="PTHR35449">
    <property type="entry name" value="PROTEIN SIX6OS1"/>
    <property type="match status" value="1"/>
</dbReference>
<dbReference type="STRING" id="13735.ENSPSIP00000017273"/>
<dbReference type="InterPro" id="IPR031380">
    <property type="entry name" value="SIX6OS1"/>
</dbReference>
<sequence>MNDTLLSNLDKLLLQLVFQLEQTSYAKEHVKQQINLYTASIVERKNEICRLHENINNSNDAIVYLHKYNKNNKDNCNVLGHSWKPTYVVLSKHEEYLNNQLKNCQETTESDKKMYQDYMNQYKEIFKQHQAKYSENALAQEYYMKKKEIEEIRNTVLKHSEQFKWKEATLLAILEPAPFRSLSDWALQKSAYVRQKTQEVLKHAAVFTQKSIELVKETDEVEMKINYFKQQRERSTEDQDRSKIIERKSKNLEKRKEFKERTFEEIGNLHLLNGKHQQYKPLHLPCMPQKLVQSVQTFRLSLQRTETGGEERDNSMDHSGIASISSSQVDNETQIFNESAGTNNPKIAEVPSLASLQNQTQFRLLVPQKQTACKQWYEKGNKDVECPDMGAASQSKDSAYISQQNVHTECFIKSSEDNPKAAEESTEHFPETPEMPLFIRTPESSGKKAHFFKTPPFEFCRSHNLGSEGQTPKSPAFSFLMACTQKSPGFNLFDSSVFGAENSSDQTDESYSAGNLNPVSPHKDIGSLFGKLENEDAFTFSFPSEPSSHTYGDGKDDFSFPFAFGQDQRSSHSSSLKGFHSSSQNTKPFTLF</sequence>
<dbReference type="EMBL" id="AGCU01004081">
    <property type="status" value="NOT_ANNOTATED_CDS"/>
    <property type="molecule type" value="Genomic_DNA"/>
</dbReference>
<dbReference type="EMBL" id="AGCU01004087">
    <property type="status" value="NOT_ANNOTATED_CDS"/>
    <property type="molecule type" value="Genomic_DNA"/>
</dbReference>
<dbReference type="GO" id="GO:0000801">
    <property type="term" value="C:central element"/>
    <property type="evidence" value="ECO:0007669"/>
    <property type="project" value="Ensembl"/>
</dbReference>
<reference evidence="2" key="4">
    <citation type="submission" date="2025-09" db="UniProtKB">
        <authorList>
            <consortium name="Ensembl"/>
        </authorList>
    </citation>
    <scope>IDENTIFICATION</scope>
</reference>
<reference evidence="3" key="1">
    <citation type="submission" date="2011-10" db="EMBL/GenBank/DDBJ databases">
        <authorList>
            <consortium name="Soft-shell Turtle Genome Consortium"/>
        </authorList>
    </citation>
    <scope>NUCLEOTIDE SEQUENCE [LARGE SCALE GENOMIC DNA]</scope>
    <source>
        <strain evidence="3">Daiwa-1</strain>
    </source>
</reference>
<gene>
    <name evidence="2" type="primary">C14orf39</name>
</gene>
<reference evidence="2" key="3">
    <citation type="submission" date="2025-08" db="UniProtKB">
        <authorList>
            <consortium name="Ensembl"/>
        </authorList>
    </citation>
    <scope>IDENTIFICATION</scope>
</reference>
<dbReference type="EMBL" id="AGCU01004086">
    <property type="status" value="NOT_ANNOTATED_CDS"/>
    <property type="molecule type" value="Genomic_DNA"/>
</dbReference>
<dbReference type="EMBL" id="AGCU01004084">
    <property type="status" value="NOT_ANNOTATED_CDS"/>
    <property type="molecule type" value="Genomic_DNA"/>
</dbReference>
<evidence type="ECO:0000256" key="1">
    <source>
        <dbReference type="SAM" id="MobiDB-lite"/>
    </source>
</evidence>
<evidence type="ECO:0000313" key="3">
    <source>
        <dbReference type="Proteomes" id="UP000007267"/>
    </source>
</evidence>
<dbReference type="EMBL" id="AGCU01004083">
    <property type="status" value="NOT_ANNOTATED_CDS"/>
    <property type="molecule type" value="Genomic_DNA"/>
</dbReference>
<accession>K7GAG2</accession>
<dbReference type="EMBL" id="AGCU01004082">
    <property type="status" value="NOT_ANNOTATED_CDS"/>
    <property type="molecule type" value="Genomic_DNA"/>
</dbReference>
<dbReference type="EMBL" id="AGCU01004085">
    <property type="status" value="NOT_ANNOTATED_CDS"/>
    <property type="molecule type" value="Genomic_DNA"/>
</dbReference>